<dbReference type="Gene3D" id="3.80.10.10">
    <property type="entry name" value="Ribonuclease Inhibitor"/>
    <property type="match status" value="1"/>
</dbReference>
<accession>A0A0C9U4G6</accession>
<reference evidence="1 2" key="1">
    <citation type="submission" date="2014-06" db="EMBL/GenBank/DDBJ databases">
        <title>Evolutionary Origins and Diversification of the Mycorrhizal Mutualists.</title>
        <authorList>
            <consortium name="DOE Joint Genome Institute"/>
            <consortium name="Mycorrhizal Genomics Consortium"/>
            <person name="Kohler A."/>
            <person name="Kuo A."/>
            <person name="Nagy L.G."/>
            <person name="Floudas D."/>
            <person name="Copeland A."/>
            <person name="Barry K.W."/>
            <person name="Cichocki N."/>
            <person name="Veneault-Fourrey C."/>
            <person name="LaButti K."/>
            <person name="Lindquist E.A."/>
            <person name="Lipzen A."/>
            <person name="Lundell T."/>
            <person name="Morin E."/>
            <person name="Murat C."/>
            <person name="Riley R."/>
            <person name="Ohm R."/>
            <person name="Sun H."/>
            <person name="Tunlid A."/>
            <person name="Henrissat B."/>
            <person name="Grigoriev I.V."/>
            <person name="Hibbett D.S."/>
            <person name="Martin F."/>
        </authorList>
    </citation>
    <scope>NUCLEOTIDE SEQUENCE [LARGE SCALE GENOMIC DNA]</scope>
    <source>
        <strain evidence="1 2">SS14</strain>
    </source>
</reference>
<dbReference type="HOGENOM" id="CLU_1750840_0_0_1"/>
<dbReference type="SUPFAM" id="SSF52047">
    <property type="entry name" value="RNI-like"/>
    <property type="match status" value="1"/>
</dbReference>
<sequence length="149" mass="17189">MDWEFLSGDFIAPIYRCFKTVLADTRNLSSLRLYGLKLDKEIIRPVCSLEHLQDLNLTAYTTSSDLTDRLWDGHLVSSHIANLRICIGDFNTVEAVTVWHTPLLCPNLRTLNVKRFGIGLLHMPPTDLWHRYAFFRTLERLYIGPLLDG</sequence>
<protein>
    <submittedName>
        <fullName evidence="1">Unplaced genomic scaffold SPHSTscaffold_214, whole genome shotgun sequence</fullName>
    </submittedName>
</protein>
<dbReference type="EMBL" id="KN837289">
    <property type="protein sequence ID" value="KIJ29149.1"/>
    <property type="molecule type" value="Genomic_DNA"/>
</dbReference>
<gene>
    <name evidence="1" type="ORF">M422DRAFT_54324</name>
</gene>
<keyword evidence="2" id="KW-1185">Reference proteome</keyword>
<dbReference type="Proteomes" id="UP000054279">
    <property type="component" value="Unassembled WGS sequence"/>
</dbReference>
<dbReference type="OrthoDB" id="3258311at2759"/>
<evidence type="ECO:0000313" key="2">
    <source>
        <dbReference type="Proteomes" id="UP000054279"/>
    </source>
</evidence>
<dbReference type="AlphaFoldDB" id="A0A0C9U4G6"/>
<evidence type="ECO:0000313" key="1">
    <source>
        <dbReference type="EMBL" id="KIJ29149.1"/>
    </source>
</evidence>
<dbReference type="InterPro" id="IPR032675">
    <property type="entry name" value="LRR_dom_sf"/>
</dbReference>
<organism evidence="1 2">
    <name type="scientific">Sphaerobolus stellatus (strain SS14)</name>
    <dbReference type="NCBI Taxonomy" id="990650"/>
    <lineage>
        <taxon>Eukaryota</taxon>
        <taxon>Fungi</taxon>
        <taxon>Dikarya</taxon>
        <taxon>Basidiomycota</taxon>
        <taxon>Agaricomycotina</taxon>
        <taxon>Agaricomycetes</taxon>
        <taxon>Phallomycetidae</taxon>
        <taxon>Geastrales</taxon>
        <taxon>Sphaerobolaceae</taxon>
        <taxon>Sphaerobolus</taxon>
    </lineage>
</organism>
<name>A0A0C9U4G6_SPHS4</name>
<proteinExistence type="predicted"/>